<sequence length="201" mass="23246">METLNTTSAAKLLYESDLVVFTIKTLRDIFEINSPDTFYLYLRKLTRMRILVKLERGIYVLAHRIPDAFLMANVLHGPSYVSFESALNMHGMLSQFPYEVTSVTTNKPLQKTVQDRFYSYAHIQPSLYWGYEKVRGALVAHPEKALLDQAYFAARGLRQFSVDEYDLTRVDRTQLASYMKRMPHAPPVQAFLQQIQKEVLG</sequence>
<proteinExistence type="predicted"/>
<evidence type="ECO:0008006" key="3">
    <source>
        <dbReference type="Google" id="ProtNLM"/>
    </source>
</evidence>
<dbReference type="AlphaFoldDB" id="A0A1F6B0W9"/>
<dbReference type="STRING" id="1798396.A2973_05775"/>
<dbReference type="Proteomes" id="UP000176409">
    <property type="component" value="Unassembled WGS sequence"/>
</dbReference>
<name>A0A1F6B0W9_9BACT</name>
<comment type="caution">
    <text evidence="1">The sequence shown here is derived from an EMBL/GenBank/DDBJ whole genome shotgun (WGS) entry which is preliminary data.</text>
</comment>
<gene>
    <name evidence="1" type="ORF">A2973_05775</name>
</gene>
<reference evidence="1 2" key="1">
    <citation type="journal article" date="2016" name="Nat. Commun.">
        <title>Thousands of microbial genomes shed light on interconnected biogeochemical processes in an aquifer system.</title>
        <authorList>
            <person name="Anantharaman K."/>
            <person name="Brown C.T."/>
            <person name="Hug L.A."/>
            <person name="Sharon I."/>
            <person name="Castelle C.J."/>
            <person name="Probst A.J."/>
            <person name="Thomas B.C."/>
            <person name="Singh A."/>
            <person name="Wilkins M.J."/>
            <person name="Karaoz U."/>
            <person name="Brodie E.L."/>
            <person name="Williams K.H."/>
            <person name="Hubbard S.S."/>
            <person name="Banfield J.F."/>
        </authorList>
    </citation>
    <scope>NUCLEOTIDE SEQUENCE [LARGE SCALE GENOMIC DNA]</scope>
</reference>
<evidence type="ECO:0000313" key="2">
    <source>
        <dbReference type="Proteomes" id="UP000176409"/>
    </source>
</evidence>
<dbReference type="EMBL" id="MFJZ01000015">
    <property type="protein sequence ID" value="OGG30558.1"/>
    <property type="molecule type" value="Genomic_DNA"/>
</dbReference>
<organism evidence="1 2">
    <name type="scientific">Candidatus Gottesmanbacteria bacterium RIFCSPLOWO2_01_FULL_49_10</name>
    <dbReference type="NCBI Taxonomy" id="1798396"/>
    <lineage>
        <taxon>Bacteria</taxon>
        <taxon>Candidatus Gottesmaniibacteriota</taxon>
    </lineage>
</organism>
<accession>A0A1F6B0W9</accession>
<evidence type="ECO:0000313" key="1">
    <source>
        <dbReference type="EMBL" id="OGG30558.1"/>
    </source>
</evidence>
<protein>
    <recommendedName>
        <fullName evidence="3">AbiEi antitoxin C-terminal domain-containing protein</fullName>
    </recommendedName>
</protein>